<keyword evidence="7" id="KW-1185">Reference proteome</keyword>
<dbReference type="InterPro" id="IPR044086">
    <property type="entry name" value="LUC3-like"/>
</dbReference>
<evidence type="ECO:0000313" key="6">
    <source>
        <dbReference type="EMBL" id="MDA5397454.1"/>
    </source>
</evidence>
<protein>
    <submittedName>
        <fullName evidence="6">Aldehyde dehydrogenase family protein</fullName>
    </submittedName>
</protein>
<dbReference type="GO" id="GO:0016620">
    <property type="term" value="F:oxidoreductase activity, acting on the aldehyde or oxo group of donors, NAD or NADP as acceptor"/>
    <property type="evidence" value="ECO:0007669"/>
    <property type="project" value="InterPro"/>
</dbReference>
<dbReference type="Gene3D" id="3.40.605.10">
    <property type="entry name" value="Aldehyde Dehydrogenase, Chain A, domain 1"/>
    <property type="match status" value="1"/>
</dbReference>
<evidence type="ECO:0000256" key="4">
    <source>
        <dbReference type="RuleBase" id="RU003345"/>
    </source>
</evidence>
<dbReference type="InterPro" id="IPR016163">
    <property type="entry name" value="Ald_DH_C"/>
</dbReference>
<dbReference type="Gene3D" id="3.40.309.10">
    <property type="entry name" value="Aldehyde Dehydrogenase, Chain A, domain 2"/>
    <property type="match status" value="1"/>
</dbReference>
<dbReference type="InterPro" id="IPR016161">
    <property type="entry name" value="Ald_DH/histidinol_DH"/>
</dbReference>
<dbReference type="InterPro" id="IPR016160">
    <property type="entry name" value="Ald_DH_CS_CYS"/>
</dbReference>
<dbReference type="CDD" id="cd07106">
    <property type="entry name" value="ALDH_AldA-AAD23400"/>
    <property type="match status" value="1"/>
</dbReference>
<name>A0A9X3UI66_9HYPH</name>
<dbReference type="PROSITE" id="PS00070">
    <property type="entry name" value="ALDEHYDE_DEHYDR_CYS"/>
    <property type="match status" value="1"/>
</dbReference>
<dbReference type="InterPro" id="IPR029510">
    <property type="entry name" value="Ald_DH_CS_GLU"/>
</dbReference>
<dbReference type="AlphaFoldDB" id="A0A9X3UI66"/>
<sequence>MNVQVNPAEMKIDFGGPYVMSIGGKLVGSNETFEVYNPATGGVVANAPAGTREQMEEAIAAAKAAQPAWAALSFKERGAYIEAYADALEANKEDIITLLTTEQGKPRHSMATVEVDAAIYWVREVAKRELKNEVIEDTEDHVVEVAHTPLGVVGAITPWNFPILLGLWKIAPCLLTGNTMVMKPSPYTPLGTLRFGEIAQQIFPEGVLNIVSGGNEQGQWMTEHPDISKISFTGSTATGKKVMASSASNLKRITLELGGNDPAILLPETDYEPLIPVLFDAAYGNAGQWCIATKRLYVHSSQQKQFVDAFVAYASTKTVGDGMDPNTDIGPIQNTMQYNKLRSLFADTKDKGYNIRLGGEIDESLDGNFVPITVVDNPPEDSRVVQEEPFGPILPIIAYDDVDDVIEKANDTEFGLAASVWGPDRDEAIEVGKQIEAGTVWVNEIHIHGIDIPFGGHKQSGMGVENGREGLEEFTNTKTYMFKK</sequence>
<evidence type="ECO:0000256" key="2">
    <source>
        <dbReference type="ARBA" id="ARBA00023002"/>
    </source>
</evidence>
<gene>
    <name evidence="6" type="ORF">OQ273_02610</name>
</gene>
<keyword evidence="2 4" id="KW-0560">Oxidoreductase</keyword>
<reference evidence="6" key="1">
    <citation type="submission" date="2022-11" db="EMBL/GenBank/DDBJ databases">
        <title>Draft genome sequence of Hoeflea poritis E7-10 and Hoeflea prorocentri PM5-8, separated from scleractinian coral Porites lutea and marine dinoflagellate.</title>
        <authorList>
            <person name="Zhang G."/>
            <person name="Wei Q."/>
            <person name="Cai L."/>
        </authorList>
    </citation>
    <scope>NUCLEOTIDE SEQUENCE</scope>
    <source>
        <strain evidence="6">PM5-8</strain>
    </source>
</reference>
<dbReference type="FunFam" id="3.40.605.10:FF:000007">
    <property type="entry name" value="NAD/NADP-dependent betaine aldehyde dehydrogenase"/>
    <property type="match status" value="1"/>
</dbReference>
<evidence type="ECO:0000313" key="7">
    <source>
        <dbReference type="Proteomes" id="UP001151234"/>
    </source>
</evidence>
<dbReference type="PANTHER" id="PTHR11699">
    <property type="entry name" value="ALDEHYDE DEHYDROGENASE-RELATED"/>
    <property type="match status" value="1"/>
</dbReference>
<dbReference type="EMBL" id="JAPJZI010000001">
    <property type="protein sequence ID" value="MDA5397454.1"/>
    <property type="molecule type" value="Genomic_DNA"/>
</dbReference>
<dbReference type="RefSeq" id="WP_267988916.1">
    <property type="nucleotide sequence ID" value="NZ_JAPJZI010000001.1"/>
</dbReference>
<evidence type="ECO:0000256" key="1">
    <source>
        <dbReference type="ARBA" id="ARBA00009986"/>
    </source>
</evidence>
<comment type="similarity">
    <text evidence="1 4">Belongs to the aldehyde dehydrogenase family.</text>
</comment>
<feature type="domain" description="Aldehyde dehydrogenase" evidence="5">
    <location>
        <begin position="30"/>
        <end position="479"/>
    </location>
</feature>
<dbReference type="SUPFAM" id="SSF53720">
    <property type="entry name" value="ALDH-like"/>
    <property type="match status" value="1"/>
</dbReference>
<dbReference type="Proteomes" id="UP001151234">
    <property type="component" value="Unassembled WGS sequence"/>
</dbReference>
<comment type="caution">
    <text evidence="6">The sequence shown here is derived from an EMBL/GenBank/DDBJ whole genome shotgun (WGS) entry which is preliminary data.</text>
</comment>
<evidence type="ECO:0000256" key="3">
    <source>
        <dbReference type="PROSITE-ProRule" id="PRU10007"/>
    </source>
</evidence>
<proteinExistence type="inferred from homology"/>
<dbReference type="Pfam" id="PF00171">
    <property type="entry name" value="Aldedh"/>
    <property type="match status" value="1"/>
</dbReference>
<dbReference type="PROSITE" id="PS00687">
    <property type="entry name" value="ALDEHYDE_DEHYDR_GLU"/>
    <property type="match status" value="1"/>
</dbReference>
<evidence type="ECO:0000259" key="5">
    <source>
        <dbReference type="Pfam" id="PF00171"/>
    </source>
</evidence>
<feature type="active site" evidence="3">
    <location>
        <position position="256"/>
    </location>
</feature>
<accession>A0A9X3UI66</accession>
<dbReference type="InterPro" id="IPR015590">
    <property type="entry name" value="Aldehyde_DH_dom"/>
</dbReference>
<organism evidence="6 7">
    <name type="scientific">Hoeflea prorocentri</name>
    <dbReference type="NCBI Taxonomy" id="1922333"/>
    <lineage>
        <taxon>Bacteria</taxon>
        <taxon>Pseudomonadati</taxon>
        <taxon>Pseudomonadota</taxon>
        <taxon>Alphaproteobacteria</taxon>
        <taxon>Hyphomicrobiales</taxon>
        <taxon>Rhizobiaceae</taxon>
        <taxon>Hoeflea</taxon>
    </lineage>
</organism>
<dbReference type="InterPro" id="IPR016162">
    <property type="entry name" value="Ald_DH_N"/>
</dbReference>